<keyword evidence="1" id="KW-0732">Signal</keyword>
<gene>
    <name evidence="2" type="ORF">FGO68_gene13066</name>
</gene>
<sequence length="151" mass="17687">MKFSIIGAVCAIAATISSASKTASPAVLSLAQIGKSEYERGFQAGLAQVSKQRVQQDDDLSYYTEDGTLVTSDDEAWNYDDYQIWAYREYFYVDDNGRKISYGTPRFNWDDYYAWYYAQTFHYERWDGSTARYGDNDFDWEEFYRQQAEQQ</sequence>
<proteinExistence type="predicted"/>
<feature type="signal peptide" evidence="1">
    <location>
        <begin position="1"/>
        <end position="19"/>
    </location>
</feature>
<dbReference type="EMBL" id="RRYP01026120">
    <property type="protein sequence ID" value="TNV71881.1"/>
    <property type="molecule type" value="Genomic_DNA"/>
</dbReference>
<organism evidence="2 3">
    <name type="scientific">Halteria grandinella</name>
    <dbReference type="NCBI Taxonomy" id="5974"/>
    <lineage>
        <taxon>Eukaryota</taxon>
        <taxon>Sar</taxon>
        <taxon>Alveolata</taxon>
        <taxon>Ciliophora</taxon>
        <taxon>Intramacronucleata</taxon>
        <taxon>Spirotrichea</taxon>
        <taxon>Stichotrichia</taxon>
        <taxon>Sporadotrichida</taxon>
        <taxon>Halteriidae</taxon>
        <taxon>Halteria</taxon>
    </lineage>
</organism>
<accession>A0A8J8NBF4</accession>
<name>A0A8J8NBF4_HALGN</name>
<evidence type="ECO:0000313" key="2">
    <source>
        <dbReference type="EMBL" id="TNV71881.1"/>
    </source>
</evidence>
<evidence type="ECO:0000313" key="3">
    <source>
        <dbReference type="Proteomes" id="UP000785679"/>
    </source>
</evidence>
<protein>
    <submittedName>
        <fullName evidence="2">Uncharacterized protein</fullName>
    </submittedName>
</protein>
<dbReference type="AlphaFoldDB" id="A0A8J8NBF4"/>
<comment type="caution">
    <text evidence="2">The sequence shown here is derived from an EMBL/GenBank/DDBJ whole genome shotgun (WGS) entry which is preliminary data.</text>
</comment>
<dbReference type="Proteomes" id="UP000785679">
    <property type="component" value="Unassembled WGS sequence"/>
</dbReference>
<feature type="chain" id="PRO_5035155476" evidence="1">
    <location>
        <begin position="20"/>
        <end position="151"/>
    </location>
</feature>
<reference evidence="2" key="1">
    <citation type="submission" date="2019-06" db="EMBL/GenBank/DDBJ databases">
        <authorList>
            <person name="Zheng W."/>
        </authorList>
    </citation>
    <scope>NUCLEOTIDE SEQUENCE</scope>
    <source>
        <strain evidence="2">QDHG01</strain>
    </source>
</reference>
<keyword evidence="3" id="KW-1185">Reference proteome</keyword>
<evidence type="ECO:0000256" key="1">
    <source>
        <dbReference type="SAM" id="SignalP"/>
    </source>
</evidence>